<sequence>MSELTNEQKVEFKNQVEKAKSNEEVESILANATKQNDELKNKKSSASERVDYLKGLPDEDKEKIKKQIEVGTSVQEVEMQLEKAKKLNNGILLAESFLNIPENQKSQLKEEVKKSTSEEDLNQKLLKASKDNAKAIIAELKKVEKDVNLTPLKNPDEVITKIDQATTVQEVEDILVNAIGQVTGTIVKDLKIEKVPYVNSKGDKFNLVSLVITLKITSEDIFDYKATRTWLMNFKYPDGTTKEVSTLGIYRKETIDKTTLQLKIDSYEPFDKKGVYEISKLWLNGDFKGINLLTRKHFPENI</sequence>
<gene>
    <name evidence="3" type="ORF">UDIV_2380</name>
</gene>
<dbReference type="Proteomes" id="UP000028537">
    <property type="component" value="Unassembled WGS sequence"/>
</dbReference>
<dbReference type="Gene3D" id="1.20.5.420">
    <property type="entry name" value="Immunoglobulin FC, subunit C"/>
    <property type="match status" value="2"/>
</dbReference>
<accession>A0A084F0N9</accession>
<comment type="caution">
    <text evidence="3">The sequence shown here is derived from an EMBL/GenBank/DDBJ whole genome shotgun (WGS) entry which is preliminary data.</text>
</comment>
<feature type="domain" description="Protein G-related albumin-binding (GA) module" evidence="2">
    <location>
        <begin position="37"/>
        <end position="89"/>
    </location>
</feature>
<name>A0A084F0N9_9BACT</name>
<evidence type="ECO:0000256" key="1">
    <source>
        <dbReference type="SAM" id="MobiDB-lite"/>
    </source>
</evidence>
<dbReference type="AlphaFoldDB" id="A0A084F0N9"/>
<dbReference type="InterPro" id="IPR002988">
    <property type="entry name" value="GA_module"/>
</dbReference>
<proteinExistence type="predicted"/>
<protein>
    <recommendedName>
        <fullName evidence="2">Protein G-related albumin-binding (GA) module domain-containing protein</fullName>
    </recommendedName>
</protein>
<evidence type="ECO:0000313" key="3">
    <source>
        <dbReference type="EMBL" id="KEZ23781.1"/>
    </source>
</evidence>
<keyword evidence="4" id="KW-1185">Reference proteome</keyword>
<dbReference type="RefSeq" id="WP_038102271.1">
    <property type="nucleotide sequence ID" value="NZ_JFDP01000036.1"/>
</dbReference>
<feature type="domain" description="Protein G-related albumin-binding (GA) module" evidence="2">
    <location>
        <begin position="157"/>
        <end position="178"/>
    </location>
</feature>
<feature type="compositionally biased region" description="Basic and acidic residues" evidence="1">
    <location>
        <begin position="35"/>
        <end position="56"/>
    </location>
</feature>
<dbReference type="Pfam" id="PF01468">
    <property type="entry name" value="GA"/>
    <property type="match status" value="2"/>
</dbReference>
<feature type="region of interest" description="Disordered" evidence="1">
    <location>
        <begin position="31"/>
        <end position="56"/>
    </location>
</feature>
<dbReference type="EMBL" id="JFDP01000036">
    <property type="protein sequence ID" value="KEZ23781.1"/>
    <property type="molecule type" value="Genomic_DNA"/>
</dbReference>
<evidence type="ECO:0000259" key="2">
    <source>
        <dbReference type="Pfam" id="PF01468"/>
    </source>
</evidence>
<reference evidence="3 4" key="1">
    <citation type="submission" date="2014-02" db="EMBL/GenBank/DDBJ databases">
        <title>Genome sequence of Ureaplasma diversum strain 246.</title>
        <authorList>
            <person name="Sirand-Pugnet P."/>
            <person name="Breton M."/>
            <person name="Dordet-Frisoni E."/>
            <person name="Baranowski E."/>
            <person name="Barre A."/>
            <person name="Couture C."/>
            <person name="Dupuy V."/>
            <person name="Gaurivaud P."/>
            <person name="Jacob D."/>
            <person name="Lemaitre C."/>
            <person name="Manso-Silvan L."/>
            <person name="Nikolski M."/>
            <person name="Nouvel L.-X."/>
            <person name="Poumarat F."/>
            <person name="Tardy F."/>
            <person name="Thebault P."/>
            <person name="Theil S."/>
            <person name="Citti C."/>
            <person name="Thiaucourt F."/>
            <person name="Blanchard A."/>
        </authorList>
    </citation>
    <scope>NUCLEOTIDE SEQUENCE [LARGE SCALE GENOMIC DNA]</scope>
    <source>
        <strain evidence="3 4">NCTC 246</strain>
    </source>
</reference>
<evidence type="ECO:0000313" key="4">
    <source>
        <dbReference type="Proteomes" id="UP000028537"/>
    </source>
</evidence>
<organism evidence="3 4">
    <name type="scientific">Ureaplasma diversum NCTC 246</name>
    <dbReference type="NCBI Taxonomy" id="1188241"/>
    <lineage>
        <taxon>Bacteria</taxon>
        <taxon>Bacillati</taxon>
        <taxon>Mycoplasmatota</taxon>
        <taxon>Mycoplasmoidales</taxon>
        <taxon>Mycoplasmoidaceae</taxon>
        <taxon>Ureaplasma</taxon>
    </lineage>
</organism>